<keyword evidence="4" id="KW-0799">Topoisomerase</keyword>
<dbReference type="InterPro" id="IPR035447">
    <property type="entry name" value="DNA_topo_I_N_sf"/>
</dbReference>
<dbReference type="OrthoDB" id="9778962at2"/>
<evidence type="ECO:0000259" key="8">
    <source>
        <dbReference type="Pfam" id="PF21338"/>
    </source>
</evidence>
<evidence type="ECO:0000256" key="1">
    <source>
        <dbReference type="ARBA" id="ARBA00000213"/>
    </source>
</evidence>
<feature type="domain" description="DNA topoisomerase I catalytic core eukaryotic-type" evidence="7">
    <location>
        <begin position="88"/>
        <end position="287"/>
    </location>
</feature>
<dbReference type="EC" id="5.6.2.1" evidence="3"/>
<dbReference type="RefSeq" id="WP_095510296.1">
    <property type="nucleotide sequence ID" value="NZ_MQWD01000001.1"/>
</dbReference>
<dbReference type="Pfam" id="PF01028">
    <property type="entry name" value="Topoisom_I"/>
    <property type="match status" value="1"/>
</dbReference>
<evidence type="ECO:0000256" key="2">
    <source>
        <dbReference type="ARBA" id="ARBA00006645"/>
    </source>
</evidence>
<feature type="domain" description="DNA topoisomerase IB N-terminal" evidence="8">
    <location>
        <begin position="26"/>
        <end position="73"/>
    </location>
</feature>
<evidence type="ECO:0000256" key="4">
    <source>
        <dbReference type="ARBA" id="ARBA00023029"/>
    </source>
</evidence>
<accession>A0A271IZG9</accession>
<organism evidence="9 10">
    <name type="scientific">Rubrivirga marina</name>
    <dbReference type="NCBI Taxonomy" id="1196024"/>
    <lineage>
        <taxon>Bacteria</taxon>
        <taxon>Pseudomonadati</taxon>
        <taxon>Rhodothermota</taxon>
        <taxon>Rhodothermia</taxon>
        <taxon>Rhodothermales</taxon>
        <taxon>Rubricoccaceae</taxon>
        <taxon>Rubrivirga</taxon>
    </lineage>
</organism>
<reference evidence="9 10" key="1">
    <citation type="submission" date="2016-11" db="EMBL/GenBank/DDBJ databases">
        <title>Study of marine rhodopsin-containing bacteria.</title>
        <authorList>
            <person name="Yoshizawa S."/>
            <person name="Kumagai Y."/>
            <person name="Kogure K."/>
        </authorList>
    </citation>
    <scope>NUCLEOTIDE SEQUENCE [LARGE SCALE GENOMIC DNA]</scope>
    <source>
        <strain evidence="9 10">SAORIC-28</strain>
    </source>
</reference>
<comment type="similarity">
    <text evidence="2">Belongs to the type IB topoisomerase family.</text>
</comment>
<gene>
    <name evidence="9" type="ORF">BSZ37_09370</name>
</gene>
<evidence type="ECO:0000313" key="10">
    <source>
        <dbReference type="Proteomes" id="UP000216339"/>
    </source>
</evidence>
<dbReference type="GO" id="GO:0003677">
    <property type="term" value="F:DNA binding"/>
    <property type="evidence" value="ECO:0007669"/>
    <property type="project" value="UniProtKB-KW"/>
</dbReference>
<dbReference type="Gene3D" id="1.10.132.120">
    <property type="match status" value="1"/>
</dbReference>
<comment type="caution">
    <text evidence="9">The sequence shown here is derived from an EMBL/GenBank/DDBJ whole genome shotgun (WGS) entry which is preliminary data.</text>
</comment>
<evidence type="ECO:0000256" key="3">
    <source>
        <dbReference type="ARBA" id="ARBA00012891"/>
    </source>
</evidence>
<dbReference type="Proteomes" id="UP000216339">
    <property type="component" value="Unassembled WGS sequence"/>
</dbReference>
<keyword evidence="5" id="KW-0238">DNA-binding</keyword>
<dbReference type="Pfam" id="PF21338">
    <property type="entry name" value="Top1B_N_bact"/>
    <property type="match status" value="1"/>
</dbReference>
<sequence>MSDTPPGLRYVDDARPGLSRVRRGSGFSYHRPDGSLGSDETRDRIEALAIPPAWEDVWICSASNGHLQATGRDARGRKQYCYHVDWEAHRNRLKFDRMVSFGEALPDIRARVDEDLRRRGLGRETVLALCVRLLDETLVRVGNERYATENGSYGLTTIRDKHVSFDGAVVRFEFVGKSGKTQALSLTDRRLARLVKACRDIPGYDLFQFYDESGRKQDVESGHVNGYLQETTGEPFTAKDFRTWGGTVVAAEALASHDVVDDADALIVRAVKDTAAVLGNTPAVCRQYYVHPDVLDAFRAGDLRDRLRRRNAGNTPVGLRPPEAAVLDLLRDRS</sequence>
<dbReference type="SUPFAM" id="SSF55869">
    <property type="entry name" value="DNA topoisomerase I domain"/>
    <property type="match status" value="1"/>
</dbReference>
<evidence type="ECO:0000256" key="6">
    <source>
        <dbReference type="ARBA" id="ARBA00023235"/>
    </source>
</evidence>
<protein>
    <recommendedName>
        <fullName evidence="3">DNA topoisomerase</fullName>
        <ecNumber evidence="3">5.6.2.1</ecNumber>
    </recommendedName>
</protein>
<dbReference type="GO" id="GO:0006265">
    <property type="term" value="P:DNA topological change"/>
    <property type="evidence" value="ECO:0007669"/>
    <property type="project" value="InterPro"/>
</dbReference>
<proteinExistence type="inferred from homology"/>
<dbReference type="Gene3D" id="3.90.15.10">
    <property type="entry name" value="Topoisomerase I, Chain A, domain 3"/>
    <property type="match status" value="1"/>
</dbReference>
<dbReference type="AlphaFoldDB" id="A0A271IZG9"/>
<dbReference type="InterPro" id="IPR011010">
    <property type="entry name" value="DNA_brk_join_enz"/>
</dbReference>
<dbReference type="InterPro" id="IPR013500">
    <property type="entry name" value="TopoI_cat_euk"/>
</dbReference>
<dbReference type="InterPro" id="IPR014711">
    <property type="entry name" value="TopoI_cat_a-hlx-sub_euk"/>
</dbReference>
<evidence type="ECO:0000259" key="7">
    <source>
        <dbReference type="Pfam" id="PF01028"/>
    </source>
</evidence>
<name>A0A271IZG9_9BACT</name>
<dbReference type="EMBL" id="MQWD01000001">
    <property type="protein sequence ID" value="PAP76636.1"/>
    <property type="molecule type" value="Genomic_DNA"/>
</dbReference>
<keyword evidence="6" id="KW-0413">Isomerase</keyword>
<dbReference type="InterPro" id="IPR049331">
    <property type="entry name" value="Top1B_N_bact"/>
</dbReference>
<evidence type="ECO:0000256" key="5">
    <source>
        <dbReference type="ARBA" id="ARBA00023125"/>
    </source>
</evidence>
<comment type="catalytic activity">
    <reaction evidence="1">
        <text>ATP-independent breakage of single-stranded DNA, followed by passage and rejoining.</text>
        <dbReference type="EC" id="5.6.2.1"/>
    </reaction>
</comment>
<dbReference type="SUPFAM" id="SSF56349">
    <property type="entry name" value="DNA breaking-rejoining enzymes"/>
    <property type="match status" value="1"/>
</dbReference>
<dbReference type="GO" id="GO:0003917">
    <property type="term" value="F:DNA topoisomerase type I (single strand cut, ATP-independent) activity"/>
    <property type="evidence" value="ECO:0007669"/>
    <property type="project" value="UniProtKB-EC"/>
</dbReference>
<dbReference type="Gene3D" id="3.30.66.10">
    <property type="entry name" value="DNA topoisomerase I domain"/>
    <property type="match status" value="1"/>
</dbReference>
<dbReference type="InterPro" id="IPR001631">
    <property type="entry name" value="TopoI"/>
</dbReference>
<dbReference type="PRINTS" id="PR00416">
    <property type="entry name" value="EUTPISMRASEI"/>
</dbReference>
<evidence type="ECO:0000313" key="9">
    <source>
        <dbReference type="EMBL" id="PAP76636.1"/>
    </source>
</evidence>
<dbReference type="PROSITE" id="PS52038">
    <property type="entry name" value="TOPO_IB_2"/>
    <property type="match status" value="1"/>
</dbReference>
<keyword evidence="10" id="KW-1185">Reference proteome</keyword>